<keyword evidence="5" id="KW-1185">Reference proteome</keyword>
<dbReference type="PROSITE" id="PS51186">
    <property type="entry name" value="GNAT"/>
    <property type="match status" value="1"/>
</dbReference>
<keyword evidence="2" id="KW-0012">Acyltransferase</keyword>
<sequence>MRTVDLMTTPHGPADGIVYRLARPEDAGAIEALDSSFTTPTVFEVTASGDGFGFLLREVPVDPPVHKAFPPEEHDEQGFAGARGPDVDADARTFVALDGGELCGFAAVGYAAWNRRLTVEDIEVAPGHRGRGIGSALMERAAEFARERGAEHLWLEVSSVNAPAVHAYRRMGFTFCGLDTALYGGTPSAGERALFMSRPCR</sequence>
<dbReference type="InterPro" id="IPR050832">
    <property type="entry name" value="Bact_Acetyltransf"/>
</dbReference>
<dbReference type="InterPro" id="IPR016181">
    <property type="entry name" value="Acyl_CoA_acyltransferase"/>
</dbReference>
<dbReference type="Pfam" id="PF00583">
    <property type="entry name" value="Acetyltransf_1"/>
    <property type="match status" value="1"/>
</dbReference>
<evidence type="ECO:0000313" key="4">
    <source>
        <dbReference type="EMBL" id="GHI13572.1"/>
    </source>
</evidence>
<comment type="caution">
    <text evidence="4">The sequence shown here is derived from an EMBL/GenBank/DDBJ whole genome shotgun (WGS) entry which is preliminary data.</text>
</comment>
<keyword evidence="1" id="KW-0808">Transferase</keyword>
<proteinExistence type="predicted"/>
<dbReference type="PANTHER" id="PTHR43877:SF2">
    <property type="entry name" value="AMINOALKYLPHOSPHONATE N-ACETYLTRANSFERASE-RELATED"/>
    <property type="match status" value="1"/>
</dbReference>
<dbReference type="SUPFAM" id="SSF55729">
    <property type="entry name" value="Acyl-CoA N-acyltransferases (Nat)"/>
    <property type="match status" value="1"/>
</dbReference>
<dbReference type="InterPro" id="IPR000182">
    <property type="entry name" value="GNAT_dom"/>
</dbReference>
<dbReference type="CDD" id="cd04301">
    <property type="entry name" value="NAT_SF"/>
    <property type="match status" value="1"/>
</dbReference>
<name>A0ABQ3NLD3_STRVG</name>
<evidence type="ECO:0000313" key="5">
    <source>
        <dbReference type="Proteomes" id="UP000660554"/>
    </source>
</evidence>
<evidence type="ECO:0000256" key="1">
    <source>
        <dbReference type="ARBA" id="ARBA00022679"/>
    </source>
</evidence>
<evidence type="ECO:0000256" key="2">
    <source>
        <dbReference type="ARBA" id="ARBA00023315"/>
    </source>
</evidence>
<accession>A0ABQ3NLD3</accession>
<feature type="domain" description="N-acetyltransferase" evidence="3">
    <location>
        <begin position="54"/>
        <end position="201"/>
    </location>
</feature>
<dbReference type="Proteomes" id="UP000660554">
    <property type="component" value="Unassembled WGS sequence"/>
</dbReference>
<protein>
    <recommendedName>
        <fullName evidence="3">N-acetyltransferase domain-containing protein</fullName>
    </recommendedName>
</protein>
<gene>
    <name evidence="4" type="ORF">Scinn_30350</name>
</gene>
<evidence type="ECO:0000259" key="3">
    <source>
        <dbReference type="PROSITE" id="PS51186"/>
    </source>
</evidence>
<dbReference type="Gene3D" id="3.40.630.30">
    <property type="match status" value="1"/>
</dbReference>
<organism evidence="4 5">
    <name type="scientific">Streptomyces virginiae</name>
    <name type="common">Streptomyces cinnamonensis</name>
    <dbReference type="NCBI Taxonomy" id="1961"/>
    <lineage>
        <taxon>Bacteria</taxon>
        <taxon>Bacillati</taxon>
        <taxon>Actinomycetota</taxon>
        <taxon>Actinomycetes</taxon>
        <taxon>Kitasatosporales</taxon>
        <taxon>Streptomycetaceae</taxon>
        <taxon>Streptomyces</taxon>
    </lineage>
</organism>
<dbReference type="EMBL" id="BNDV01000008">
    <property type="protein sequence ID" value="GHI13572.1"/>
    <property type="molecule type" value="Genomic_DNA"/>
</dbReference>
<reference evidence="5" key="1">
    <citation type="submission" date="2020-09" db="EMBL/GenBank/DDBJ databases">
        <title>Whole genome shotgun sequence of Streptomyces cinnamonensis NBRC 15873.</title>
        <authorList>
            <person name="Komaki H."/>
            <person name="Tamura T."/>
        </authorList>
    </citation>
    <scope>NUCLEOTIDE SEQUENCE [LARGE SCALE GENOMIC DNA]</scope>
    <source>
        <strain evidence="5">NBRC 15873</strain>
    </source>
</reference>
<dbReference type="PANTHER" id="PTHR43877">
    <property type="entry name" value="AMINOALKYLPHOSPHONATE N-ACETYLTRANSFERASE-RELATED-RELATED"/>
    <property type="match status" value="1"/>
</dbReference>